<dbReference type="InterPro" id="IPR015943">
    <property type="entry name" value="WD40/YVTN_repeat-like_dom_sf"/>
</dbReference>
<reference evidence="18" key="3">
    <citation type="submission" date="2023-05" db="EMBL/GenBank/DDBJ databases">
        <authorList>
            <person name="Smith C.H."/>
        </authorList>
    </citation>
    <scope>NUCLEOTIDE SEQUENCE</scope>
    <source>
        <strain evidence="18">CHS0354</strain>
        <tissue evidence="18">Mantle</tissue>
    </source>
</reference>
<evidence type="ECO:0000256" key="10">
    <source>
        <dbReference type="ARBA" id="ARBA00023157"/>
    </source>
</evidence>
<dbReference type="InterPro" id="IPR013783">
    <property type="entry name" value="Ig-like_fold"/>
</dbReference>
<keyword evidence="3" id="KW-0217">Developmental protein</keyword>
<dbReference type="InterPro" id="IPR002909">
    <property type="entry name" value="IPT_dom"/>
</dbReference>
<keyword evidence="14" id="KW-0175">Coiled coil</keyword>
<dbReference type="Pfam" id="PF20170">
    <property type="entry name" value="Plexin_RBD"/>
    <property type="match status" value="1"/>
</dbReference>
<evidence type="ECO:0000256" key="13">
    <source>
        <dbReference type="PROSITE-ProRule" id="PRU00352"/>
    </source>
</evidence>
<evidence type="ECO:0000313" key="19">
    <source>
        <dbReference type="Proteomes" id="UP001195483"/>
    </source>
</evidence>
<dbReference type="InterPro" id="IPR008936">
    <property type="entry name" value="Rho_GTPase_activation_prot"/>
</dbReference>
<feature type="domain" description="Sema" evidence="17">
    <location>
        <begin position="13"/>
        <end position="485"/>
    </location>
</feature>
<protein>
    <recommendedName>
        <fullName evidence="17">Sema domain-containing protein</fullName>
    </recommendedName>
</protein>
<keyword evidence="11" id="KW-0675">Receptor</keyword>
<evidence type="ECO:0000256" key="14">
    <source>
        <dbReference type="SAM" id="Coils"/>
    </source>
</evidence>
<dbReference type="SUPFAM" id="SSF103575">
    <property type="entry name" value="Plexin repeat"/>
    <property type="match status" value="2"/>
</dbReference>
<dbReference type="GO" id="GO:0030334">
    <property type="term" value="P:regulation of cell migration"/>
    <property type="evidence" value="ECO:0007669"/>
    <property type="project" value="TreeGrafter"/>
</dbReference>
<keyword evidence="7" id="KW-0677">Repeat</keyword>
<sequence>MSGSTFKMEVLLLLLLGTIAMTTGSNIYIVNKFEIDSTKGAFSHMMLHNITGDVYIGAMNNLYQLSPNLTLIKSVTTGPKDDNPNCQPLYSSASCDQPKKPMNAYNKALVIDYNNSKLIACSSLYHGICERYNLSDIELKSPDNYVPVVANNATSTTVAFIGPGPIDRVFNSTVLYVAASRTNAGQSVFRDLVPAIASRKLESFELFHKGIGTSSAKSIESMLRDTFPVYYIYGFSSDTFSYFVTVQKQNPSTESYISKLIRVCQADKNYYSYTEVQLKCMHNGALYNLAQAAYVAKPGSSLATTMGISENEDVLYVVCSIGNPNTAIPGSDSALCVYPLRTVRMMFTSNIRECFDGTGNTGPSHIISQVTCLKTKFNISDEYCGNHDINTPIDGRHPIQTEAAITFNTTVSAVAVTTEFQDTIAFVGTVKGHIIKVAVKSGQMATSYEDMTVEEGSKIYADMFFDKGAQHLYALTDRKIYKLKVQECMQYATCKSCLGANDPYCGWCSLENKCSLRKECERHEQELRWLSSGHTCTTITHVVPDKIQKEHQKTTQLQLNISHLPTYQGKYECVFSRRTVSIQTPANRTDTRIVTCDTPPSNQLPPIQTGEDHIVMQLSVRVSGKEFVSTNFTFFDCNLHTSCTSCTLSDFPCTWCINNHMCTFDTSGCPDNRLVLGKNVKPPVLSNHNEGPQLCPRIQSNEIEIFVPSETDKKILVSALNLQDFQLSLTCFFNLNNGKQVNAKVTRLPNGESIIECELVHFSYLGNTSDMKVPFQIYWASNKPLDNPEKIQVIMYKCDKMADSCGGCLTLKNQYKCGWCDRYCTINSRCSSMWLPTAATCPNPEITKIEPTSGPKDGGTSLTITGRNLGKSFSDISSGVYIENGGKVHCTPVKDLYIAPVQIVCVTGASPVTGTGQIVVTINSQYDAKANHITFSYVNPVLVKITPSRGPKSGGTLVTLSGYDMNAGTKRMVWVGNYSCEVKTFNSTMLTCVTSMAADMMVEKLSIQFDKQMVTSGIDYQYTTDPTITNIDPKVAIVSGGIRIDVTGTHLNIIQEPKMLLWYGDKKYEGDCKVESANSMQCHSPQVEALVNDGNLNYTNEELYGYGFILDNVTEVLKLTEKDKEKFGTFRIVSDPVFESFPSNSEKTYQSKTDNYLIINAKFLSGVSERDVIVRIGNGFCNETSVAKFQVTCKPPKEQPKSLLGRANPEVIVYVGRNFSKLVGYLRYDQQEVPLPIIIGVPVGVVVLVIIFFVVILVIKKRENKSMKKKWQIQMDNLESKVAKECKEAFAELQTDMTELHSDYSGQVAIPYWDYRTYCMRVLFPQDEAQNHPVIHDLSVEYSRREEVERGLKQFAQLLNNKTFLLTMIQTLELNKKFSMRDRVNVASLISVALQTKLEYATDILKTLLADLIERSVDGKNHPKLLLRRTESVAEKMLTNWFTFLLYKFLRECAGEPLFMLYQAMKQQVGKGPVDTITSEARYSLSEDKLIRQQVEFKPMTIYVQDIHVDQYTRTPHPVKVLDCDSISQVKEKILDAIYKNAPFSSRPVKEDIDLAMFDQTPEWEQICRIKKPLILSDDDITTKVEGEYRRLNSLSHYKVPDGACMALVPKPSPSVVNLTITSEKSGGSKLYDYQKLENSVCYSASTRSPSLNRTVSPQGVQIDMVEHQGVKCYHLVKPHDSEANEKGDRGSKMVSEIYLTRLLATKGTLQQYVDDLFERIFSTVHRGTVLPLAIKYMFDFLDDQALLHNIQDPEVVHTWKSNSLPLRFWVNLIKNPNFVFDIYKSNIVDSCLSVVAQNFMDSCSTSEIHLTKDSPSSKLLYAKDIPTYKKWVERYYQDIKMMPAISDQDMTAMLTEESRIHQDEFNTNAALLELYKYVEEYYDEIIEALEQNEFAKNYRLTSKLENVRVAMNGEAYC</sequence>
<dbReference type="InterPro" id="IPR041362">
    <property type="entry name" value="TIG2_plexin"/>
</dbReference>
<dbReference type="FunFam" id="2.60.40.10:FF:000868">
    <property type="entry name" value="Plexin D1"/>
    <property type="match status" value="1"/>
</dbReference>
<dbReference type="SMART" id="SM00423">
    <property type="entry name" value="PSI"/>
    <property type="match status" value="3"/>
</dbReference>
<dbReference type="InterPro" id="IPR031148">
    <property type="entry name" value="Plexin"/>
</dbReference>
<dbReference type="InterPro" id="IPR002165">
    <property type="entry name" value="Plexin_repeat"/>
</dbReference>
<dbReference type="InterPro" id="IPR036352">
    <property type="entry name" value="Semap_dom_sf"/>
</dbReference>
<dbReference type="Pfam" id="PF01437">
    <property type="entry name" value="PSI"/>
    <property type="match status" value="2"/>
</dbReference>
<dbReference type="EMBL" id="JAEAOA010000587">
    <property type="protein sequence ID" value="KAK3610514.1"/>
    <property type="molecule type" value="Genomic_DNA"/>
</dbReference>
<dbReference type="SUPFAM" id="SSF48350">
    <property type="entry name" value="GTPase activation domain, GAP"/>
    <property type="match status" value="1"/>
</dbReference>
<evidence type="ECO:0000256" key="9">
    <source>
        <dbReference type="ARBA" id="ARBA00023136"/>
    </source>
</evidence>
<dbReference type="GO" id="GO:0048731">
    <property type="term" value="P:system development"/>
    <property type="evidence" value="ECO:0007669"/>
    <property type="project" value="UniProtKB-ARBA"/>
</dbReference>
<dbReference type="GO" id="GO:0005886">
    <property type="term" value="C:plasma membrane"/>
    <property type="evidence" value="ECO:0007669"/>
    <property type="project" value="UniProtKB-SubCell"/>
</dbReference>
<feature type="transmembrane region" description="Helical" evidence="15">
    <location>
        <begin position="1237"/>
        <end position="1259"/>
    </location>
</feature>
<dbReference type="Pfam" id="PF01833">
    <property type="entry name" value="TIG"/>
    <property type="match status" value="2"/>
</dbReference>
<feature type="signal peptide" evidence="16">
    <location>
        <begin position="1"/>
        <end position="24"/>
    </location>
</feature>
<dbReference type="FunFam" id="1.10.506.10:FF:000027">
    <property type="entry name" value="Plexin A, isoform B"/>
    <property type="match status" value="1"/>
</dbReference>
<dbReference type="PANTHER" id="PTHR22625">
    <property type="entry name" value="PLEXIN"/>
    <property type="match status" value="1"/>
</dbReference>
<keyword evidence="10" id="KW-1015">Disulfide bond</keyword>
<evidence type="ECO:0000256" key="2">
    <source>
        <dbReference type="ARBA" id="ARBA00010297"/>
    </source>
</evidence>
<keyword evidence="5 15" id="KW-0812">Transmembrane</keyword>
<dbReference type="InterPro" id="IPR001627">
    <property type="entry name" value="Semap_dom"/>
</dbReference>
<evidence type="ECO:0000256" key="6">
    <source>
        <dbReference type="ARBA" id="ARBA00022729"/>
    </source>
</evidence>
<feature type="chain" id="PRO_5042006819" description="Sema domain-containing protein" evidence="16">
    <location>
        <begin position="25"/>
        <end position="1918"/>
    </location>
</feature>
<accession>A0AAE0WDS8</accession>
<dbReference type="CDD" id="cd01180">
    <property type="entry name" value="IPT_plexin_repeat1"/>
    <property type="match status" value="1"/>
</dbReference>
<dbReference type="Proteomes" id="UP001195483">
    <property type="component" value="Unassembled WGS sequence"/>
</dbReference>
<evidence type="ECO:0000256" key="4">
    <source>
        <dbReference type="ARBA" id="ARBA00022475"/>
    </source>
</evidence>
<evidence type="ECO:0000256" key="8">
    <source>
        <dbReference type="ARBA" id="ARBA00022989"/>
    </source>
</evidence>
<dbReference type="Pfam" id="PF01403">
    <property type="entry name" value="Sema"/>
    <property type="match status" value="1"/>
</dbReference>
<evidence type="ECO:0000313" key="18">
    <source>
        <dbReference type="EMBL" id="KAK3610514.1"/>
    </source>
</evidence>
<dbReference type="GO" id="GO:0009653">
    <property type="term" value="P:anatomical structure morphogenesis"/>
    <property type="evidence" value="ECO:0007669"/>
    <property type="project" value="UniProtKB-ARBA"/>
</dbReference>
<proteinExistence type="inferred from homology"/>
<reference evidence="18" key="1">
    <citation type="journal article" date="2021" name="Genome Biol. Evol.">
        <title>A High-Quality Reference Genome for a Parasitic Bivalve with Doubly Uniparental Inheritance (Bivalvia: Unionida).</title>
        <authorList>
            <person name="Smith C.H."/>
        </authorList>
    </citation>
    <scope>NUCLEOTIDE SEQUENCE</scope>
    <source>
        <strain evidence="18">CHS0354</strain>
    </source>
</reference>
<dbReference type="InterPro" id="IPR046800">
    <property type="entry name" value="Plexin_RBD"/>
</dbReference>
<keyword evidence="8 15" id="KW-1133">Transmembrane helix</keyword>
<evidence type="ECO:0000256" key="11">
    <source>
        <dbReference type="ARBA" id="ARBA00023170"/>
    </source>
</evidence>
<evidence type="ECO:0000256" key="5">
    <source>
        <dbReference type="ARBA" id="ARBA00022692"/>
    </source>
</evidence>
<dbReference type="InterPro" id="IPR014756">
    <property type="entry name" value="Ig_E-set"/>
</dbReference>
<gene>
    <name evidence="18" type="ORF">CHS0354_008943</name>
</gene>
<dbReference type="SMART" id="SM00429">
    <property type="entry name" value="IPT"/>
    <property type="match status" value="3"/>
</dbReference>
<dbReference type="InterPro" id="IPR041019">
    <property type="entry name" value="TIG1_plexin"/>
</dbReference>
<comment type="similarity">
    <text evidence="2">Belongs to the plexin family.</text>
</comment>
<evidence type="ECO:0000256" key="16">
    <source>
        <dbReference type="SAM" id="SignalP"/>
    </source>
</evidence>
<keyword evidence="12" id="KW-0325">Glycoprotein</keyword>
<evidence type="ECO:0000259" key="17">
    <source>
        <dbReference type="PROSITE" id="PS51004"/>
    </source>
</evidence>
<dbReference type="Pfam" id="PF17960">
    <property type="entry name" value="TIG_plexin"/>
    <property type="match status" value="1"/>
</dbReference>
<keyword evidence="19" id="KW-1185">Reference proteome</keyword>
<evidence type="ECO:0000256" key="15">
    <source>
        <dbReference type="SAM" id="Phobius"/>
    </source>
</evidence>
<comment type="subcellular location">
    <subcellularLocation>
        <location evidence="1">Cell membrane</location>
        <topology evidence="1">Single-pass type I membrane protein</topology>
    </subcellularLocation>
</comment>
<dbReference type="CDD" id="cd12790">
    <property type="entry name" value="RasGAP_plexin_A"/>
    <property type="match status" value="1"/>
</dbReference>
<keyword evidence="4" id="KW-1003">Cell membrane</keyword>
<dbReference type="Pfam" id="PF18020">
    <property type="entry name" value="TIG_2"/>
    <property type="match status" value="1"/>
</dbReference>
<dbReference type="GO" id="GO:0002116">
    <property type="term" value="C:semaphorin receptor complex"/>
    <property type="evidence" value="ECO:0007669"/>
    <property type="project" value="TreeGrafter"/>
</dbReference>
<dbReference type="FunFam" id="1.10.506.10:FF:000005">
    <property type="entry name" value="Plexin A1"/>
    <property type="match status" value="1"/>
</dbReference>
<dbReference type="Gene3D" id="3.10.20.90">
    <property type="entry name" value="Phosphatidylinositol 3-kinase Catalytic Subunit, Chain A, domain 1"/>
    <property type="match status" value="1"/>
</dbReference>
<comment type="caution">
    <text evidence="13">Lacks conserved residue(s) required for the propagation of feature annotation.</text>
</comment>
<keyword evidence="9 15" id="KW-0472">Membrane</keyword>
<dbReference type="PANTHER" id="PTHR22625:SF70">
    <property type="entry name" value="PLEXIN A, ISOFORM A"/>
    <property type="match status" value="1"/>
</dbReference>
<feature type="coiled-coil region" evidence="14">
    <location>
        <begin position="1261"/>
        <end position="1288"/>
    </location>
</feature>
<reference evidence="18" key="2">
    <citation type="journal article" date="2021" name="Genome Biol. Evol.">
        <title>Developing a high-quality reference genome for a parasitic bivalve with doubly uniparental inheritance (Bivalvia: Unionida).</title>
        <authorList>
            <person name="Smith C.H."/>
        </authorList>
    </citation>
    <scope>NUCLEOTIDE SEQUENCE</scope>
    <source>
        <strain evidence="18">CHS0354</strain>
        <tissue evidence="18">Mantle</tissue>
    </source>
</reference>
<dbReference type="CDD" id="cd11236">
    <property type="entry name" value="Sema_plexin_like"/>
    <property type="match status" value="1"/>
</dbReference>
<comment type="caution">
    <text evidence="18">The sequence shown here is derived from an EMBL/GenBank/DDBJ whole genome shotgun (WGS) entry which is preliminary data.</text>
</comment>
<dbReference type="InterPro" id="IPR013548">
    <property type="entry name" value="Plexin_cytoplasmic_RasGAP_dom"/>
</dbReference>
<evidence type="ECO:0000256" key="1">
    <source>
        <dbReference type="ARBA" id="ARBA00004251"/>
    </source>
</evidence>
<dbReference type="Gene3D" id="1.10.506.10">
    <property type="entry name" value="GTPase Activation - p120gap, domain 1"/>
    <property type="match status" value="1"/>
</dbReference>
<dbReference type="SMART" id="SM00630">
    <property type="entry name" value="Sema"/>
    <property type="match status" value="1"/>
</dbReference>
<evidence type="ECO:0000256" key="12">
    <source>
        <dbReference type="ARBA" id="ARBA00023180"/>
    </source>
</evidence>
<dbReference type="SUPFAM" id="SSF81296">
    <property type="entry name" value="E set domains"/>
    <property type="match status" value="3"/>
</dbReference>
<dbReference type="SUPFAM" id="SSF101912">
    <property type="entry name" value="Sema domain"/>
    <property type="match status" value="1"/>
</dbReference>
<dbReference type="Gene3D" id="2.130.10.10">
    <property type="entry name" value="YVTN repeat-like/Quinoprotein amine dehydrogenase"/>
    <property type="match status" value="1"/>
</dbReference>
<dbReference type="GO" id="GO:0017154">
    <property type="term" value="F:semaphorin receptor activity"/>
    <property type="evidence" value="ECO:0007669"/>
    <property type="project" value="InterPro"/>
</dbReference>
<evidence type="ECO:0000256" key="7">
    <source>
        <dbReference type="ARBA" id="ARBA00022737"/>
    </source>
</evidence>
<dbReference type="GO" id="GO:0120025">
    <property type="term" value="C:plasma membrane bounded cell projection"/>
    <property type="evidence" value="ECO:0007669"/>
    <property type="project" value="UniProtKB-ARBA"/>
</dbReference>
<dbReference type="InterPro" id="IPR016201">
    <property type="entry name" value="PSI"/>
</dbReference>
<name>A0AAE0WDS8_9BIVA</name>
<evidence type="ECO:0000256" key="3">
    <source>
        <dbReference type="ARBA" id="ARBA00022473"/>
    </source>
</evidence>
<keyword evidence="6 16" id="KW-0732">Signal</keyword>
<dbReference type="Pfam" id="PF08337">
    <property type="entry name" value="Plexin_cytopl"/>
    <property type="match status" value="1"/>
</dbReference>
<dbReference type="PROSITE" id="PS51004">
    <property type="entry name" value="SEMA"/>
    <property type="match status" value="1"/>
</dbReference>
<organism evidence="18 19">
    <name type="scientific">Potamilus streckersoni</name>
    <dbReference type="NCBI Taxonomy" id="2493646"/>
    <lineage>
        <taxon>Eukaryota</taxon>
        <taxon>Metazoa</taxon>
        <taxon>Spiralia</taxon>
        <taxon>Lophotrochozoa</taxon>
        <taxon>Mollusca</taxon>
        <taxon>Bivalvia</taxon>
        <taxon>Autobranchia</taxon>
        <taxon>Heteroconchia</taxon>
        <taxon>Palaeoheterodonta</taxon>
        <taxon>Unionida</taxon>
        <taxon>Unionoidea</taxon>
        <taxon>Unionidae</taxon>
        <taxon>Ambleminae</taxon>
        <taxon>Lampsilini</taxon>
        <taxon>Potamilus</taxon>
    </lineage>
</organism>
<dbReference type="Gene3D" id="2.60.40.10">
    <property type="entry name" value="Immunoglobulins"/>
    <property type="match status" value="4"/>
</dbReference>
<dbReference type="FunFam" id="2.60.40.10:FF:000728">
    <property type="entry name" value="Plexin D1"/>
    <property type="match status" value="1"/>
</dbReference>